<comment type="caution">
    <text evidence="1">The sequence shown here is derived from an EMBL/GenBank/DDBJ whole genome shotgun (WGS) entry which is preliminary data.</text>
</comment>
<proteinExistence type="predicted"/>
<reference evidence="1 2" key="1">
    <citation type="journal article" date="2019" name="PLoS Biol.">
        <title>Sex chromosomes control vertical transmission of feminizing Wolbachia symbionts in an isopod.</title>
        <authorList>
            <person name="Becking T."/>
            <person name="Chebbi M.A."/>
            <person name="Giraud I."/>
            <person name="Moumen B."/>
            <person name="Laverre T."/>
            <person name="Caubet Y."/>
            <person name="Peccoud J."/>
            <person name="Gilbert C."/>
            <person name="Cordaux R."/>
        </authorList>
    </citation>
    <scope>NUCLEOTIDE SEQUENCE [LARGE SCALE GENOMIC DNA]</scope>
    <source>
        <strain evidence="1">ANa2</strain>
        <tissue evidence="1">Whole body excluding digestive tract and cuticle</tissue>
    </source>
</reference>
<evidence type="ECO:0000313" key="2">
    <source>
        <dbReference type="Proteomes" id="UP000326759"/>
    </source>
</evidence>
<feature type="non-terminal residue" evidence="1">
    <location>
        <position position="62"/>
    </location>
</feature>
<dbReference type="Proteomes" id="UP000326759">
    <property type="component" value="Unassembled WGS sequence"/>
</dbReference>
<sequence>MQTYQILLEAKLKRKTELIENLKHLRSEKEPLLRVKATLQEEVSTSNQLINTKSEEVTQIKH</sequence>
<evidence type="ECO:0000313" key="1">
    <source>
        <dbReference type="EMBL" id="KAB7499889.1"/>
    </source>
</evidence>
<gene>
    <name evidence="1" type="ORF">Anas_09871</name>
</gene>
<dbReference type="EMBL" id="SEYY01016205">
    <property type="protein sequence ID" value="KAB7499889.1"/>
    <property type="molecule type" value="Genomic_DNA"/>
</dbReference>
<name>A0A5N5T1M0_9CRUS</name>
<dbReference type="AlphaFoldDB" id="A0A5N5T1M0"/>
<organism evidence="1 2">
    <name type="scientific">Armadillidium nasatum</name>
    <dbReference type="NCBI Taxonomy" id="96803"/>
    <lineage>
        <taxon>Eukaryota</taxon>
        <taxon>Metazoa</taxon>
        <taxon>Ecdysozoa</taxon>
        <taxon>Arthropoda</taxon>
        <taxon>Crustacea</taxon>
        <taxon>Multicrustacea</taxon>
        <taxon>Malacostraca</taxon>
        <taxon>Eumalacostraca</taxon>
        <taxon>Peracarida</taxon>
        <taxon>Isopoda</taxon>
        <taxon>Oniscidea</taxon>
        <taxon>Crinocheta</taxon>
        <taxon>Armadillidiidae</taxon>
        <taxon>Armadillidium</taxon>
    </lineage>
</organism>
<keyword evidence="2" id="KW-1185">Reference proteome</keyword>
<protein>
    <submittedName>
        <fullName evidence="1">Uncharacterized protein</fullName>
    </submittedName>
</protein>
<accession>A0A5N5T1M0</accession>